<dbReference type="InterPro" id="IPR002885">
    <property type="entry name" value="PPR_rpt"/>
</dbReference>
<dbReference type="EMBL" id="GL377646">
    <property type="protein sequence ID" value="EFJ11549.1"/>
    <property type="molecule type" value="Genomic_DNA"/>
</dbReference>
<dbReference type="Pfam" id="PF01535">
    <property type="entry name" value="PPR"/>
    <property type="match status" value="3"/>
</dbReference>
<evidence type="ECO:0000256" key="1">
    <source>
        <dbReference type="ARBA" id="ARBA00022737"/>
    </source>
</evidence>
<keyword evidence="1" id="KW-0677">Repeat</keyword>
<dbReference type="STRING" id="88036.D8SVS2"/>
<dbReference type="Gramene" id="EFJ11549">
    <property type="protein sequence ID" value="EFJ11549"/>
    <property type="gene ID" value="SELMODRAFT_126148"/>
</dbReference>
<dbReference type="GO" id="GO:0009451">
    <property type="term" value="P:RNA modification"/>
    <property type="evidence" value="ECO:0007669"/>
    <property type="project" value="InterPro"/>
</dbReference>
<accession>D8SVS2</accession>
<dbReference type="PROSITE" id="PS51375">
    <property type="entry name" value="PPR"/>
    <property type="match status" value="2"/>
</dbReference>
<evidence type="ECO:0000256" key="2">
    <source>
        <dbReference type="PROSITE-ProRule" id="PRU00708"/>
    </source>
</evidence>
<dbReference type="InterPro" id="IPR011990">
    <property type="entry name" value="TPR-like_helical_dom_sf"/>
</dbReference>
<name>D8SVS2_SELML</name>
<evidence type="ECO:0000313" key="4">
    <source>
        <dbReference type="Proteomes" id="UP000001514"/>
    </source>
</evidence>
<dbReference type="PANTHER" id="PTHR47926">
    <property type="entry name" value="PENTATRICOPEPTIDE REPEAT-CONTAINING PROTEIN"/>
    <property type="match status" value="1"/>
</dbReference>
<dbReference type="Proteomes" id="UP000001514">
    <property type="component" value="Unassembled WGS sequence"/>
</dbReference>
<feature type="repeat" description="PPR" evidence="2">
    <location>
        <begin position="37"/>
        <end position="71"/>
    </location>
</feature>
<dbReference type="HOGENOM" id="CLU_002706_0_0_1"/>
<dbReference type="GO" id="GO:0003723">
    <property type="term" value="F:RNA binding"/>
    <property type="evidence" value="ECO:0007669"/>
    <property type="project" value="InterPro"/>
</dbReference>
<dbReference type="KEGG" id="smo:SELMODRAFT_126148"/>
<proteinExistence type="predicted"/>
<organism evidence="4">
    <name type="scientific">Selaginella moellendorffii</name>
    <name type="common">Spikemoss</name>
    <dbReference type="NCBI Taxonomy" id="88036"/>
    <lineage>
        <taxon>Eukaryota</taxon>
        <taxon>Viridiplantae</taxon>
        <taxon>Streptophyta</taxon>
        <taxon>Embryophyta</taxon>
        <taxon>Tracheophyta</taxon>
        <taxon>Lycopodiopsida</taxon>
        <taxon>Selaginellales</taxon>
        <taxon>Selaginellaceae</taxon>
        <taxon>Selaginella</taxon>
    </lineage>
</organism>
<keyword evidence="4" id="KW-1185">Reference proteome</keyword>
<dbReference type="PANTHER" id="PTHR47926:SF533">
    <property type="entry name" value="DYW DOMAIN-CONTAINING PROTEIN"/>
    <property type="match status" value="1"/>
</dbReference>
<dbReference type="InParanoid" id="D8SVS2"/>
<reference evidence="3 4" key="1">
    <citation type="journal article" date="2011" name="Science">
        <title>The Selaginella genome identifies genetic changes associated with the evolution of vascular plants.</title>
        <authorList>
            <person name="Banks J.A."/>
            <person name="Nishiyama T."/>
            <person name="Hasebe M."/>
            <person name="Bowman J.L."/>
            <person name="Gribskov M."/>
            <person name="dePamphilis C."/>
            <person name="Albert V.A."/>
            <person name="Aono N."/>
            <person name="Aoyama T."/>
            <person name="Ambrose B.A."/>
            <person name="Ashton N.W."/>
            <person name="Axtell M.J."/>
            <person name="Barker E."/>
            <person name="Barker M.S."/>
            <person name="Bennetzen J.L."/>
            <person name="Bonawitz N.D."/>
            <person name="Chapple C."/>
            <person name="Cheng C."/>
            <person name="Correa L.G."/>
            <person name="Dacre M."/>
            <person name="DeBarry J."/>
            <person name="Dreyer I."/>
            <person name="Elias M."/>
            <person name="Engstrom E.M."/>
            <person name="Estelle M."/>
            <person name="Feng L."/>
            <person name="Finet C."/>
            <person name="Floyd S.K."/>
            <person name="Frommer W.B."/>
            <person name="Fujita T."/>
            <person name="Gramzow L."/>
            <person name="Gutensohn M."/>
            <person name="Harholt J."/>
            <person name="Hattori M."/>
            <person name="Heyl A."/>
            <person name="Hirai T."/>
            <person name="Hiwatashi Y."/>
            <person name="Ishikawa M."/>
            <person name="Iwata M."/>
            <person name="Karol K.G."/>
            <person name="Koehler B."/>
            <person name="Kolukisaoglu U."/>
            <person name="Kubo M."/>
            <person name="Kurata T."/>
            <person name="Lalonde S."/>
            <person name="Li K."/>
            <person name="Li Y."/>
            <person name="Litt A."/>
            <person name="Lyons E."/>
            <person name="Manning G."/>
            <person name="Maruyama T."/>
            <person name="Michael T.P."/>
            <person name="Mikami K."/>
            <person name="Miyazaki S."/>
            <person name="Morinaga S."/>
            <person name="Murata T."/>
            <person name="Mueller-Roeber B."/>
            <person name="Nelson D.R."/>
            <person name="Obara M."/>
            <person name="Oguri Y."/>
            <person name="Olmstead R.G."/>
            <person name="Onodera N."/>
            <person name="Petersen B.L."/>
            <person name="Pils B."/>
            <person name="Prigge M."/>
            <person name="Rensing S.A."/>
            <person name="Riano-Pachon D.M."/>
            <person name="Roberts A.W."/>
            <person name="Sato Y."/>
            <person name="Scheller H.V."/>
            <person name="Schulz B."/>
            <person name="Schulz C."/>
            <person name="Shakirov E.V."/>
            <person name="Shibagaki N."/>
            <person name="Shinohara N."/>
            <person name="Shippen D.E."/>
            <person name="Soerensen I."/>
            <person name="Sotooka R."/>
            <person name="Sugimoto N."/>
            <person name="Sugita M."/>
            <person name="Sumikawa N."/>
            <person name="Tanurdzic M."/>
            <person name="Theissen G."/>
            <person name="Ulvskov P."/>
            <person name="Wakazuki S."/>
            <person name="Weng J.K."/>
            <person name="Willats W.W."/>
            <person name="Wipf D."/>
            <person name="Wolf P.G."/>
            <person name="Yang L."/>
            <person name="Zimmer A.D."/>
            <person name="Zhu Q."/>
            <person name="Mitros T."/>
            <person name="Hellsten U."/>
            <person name="Loque D."/>
            <person name="Otillar R."/>
            <person name="Salamov A."/>
            <person name="Schmutz J."/>
            <person name="Shapiro H."/>
            <person name="Lindquist E."/>
            <person name="Lucas S."/>
            <person name="Rokhsar D."/>
            <person name="Grigoriev I.V."/>
        </authorList>
    </citation>
    <scope>NUCLEOTIDE SEQUENCE [LARGE SCALE GENOMIC DNA]</scope>
</reference>
<evidence type="ECO:0008006" key="5">
    <source>
        <dbReference type="Google" id="ProtNLM"/>
    </source>
</evidence>
<evidence type="ECO:0000313" key="3">
    <source>
        <dbReference type="EMBL" id="EFJ11549.1"/>
    </source>
</evidence>
<dbReference type="NCBIfam" id="TIGR00756">
    <property type="entry name" value="PPR"/>
    <property type="match status" value="2"/>
</dbReference>
<dbReference type="InterPro" id="IPR046960">
    <property type="entry name" value="PPR_At4g14850-like_plant"/>
</dbReference>
<dbReference type="Gene3D" id="1.25.40.10">
    <property type="entry name" value="Tetratricopeptide repeat domain"/>
    <property type="match status" value="1"/>
</dbReference>
<sequence length="189" mass="20717">MPQKDVVAWSSMLSSYAQNGHLREVASLFYTMPEERDQIAWSSIIAAFAQFGHIQDSIKLFKLMVLEGVEPEKGCVRTVLSACSHIGLLQEGWNLFVSMRDDFEIEPSREQLCCVIDILGRAGKINQAQQMVESFSFVPNAAELGTLLGASRLHFDTSCGRQAATQLLQGVDPSNSAAFVGLADLIFAS</sequence>
<dbReference type="eggNOG" id="KOG4197">
    <property type="taxonomic scope" value="Eukaryota"/>
</dbReference>
<dbReference type="AlphaFoldDB" id="D8SVS2"/>
<protein>
    <recommendedName>
        <fullName evidence="5">Pentacotripeptide-repeat region of PRORP domain-containing protein</fullName>
    </recommendedName>
</protein>
<gene>
    <name evidence="3" type="ORF">SELMODRAFT_126148</name>
</gene>
<feature type="repeat" description="PPR" evidence="2">
    <location>
        <begin position="5"/>
        <end position="35"/>
    </location>
</feature>